<comment type="subcellular location">
    <subcellularLocation>
        <location evidence="1">Nucleus</location>
    </subcellularLocation>
</comment>
<evidence type="ECO:0000256" key="1">
    <source>
        <dbReference type="ARBA" id="ARBA00004123"/>
    </source>
</evidence>
<keyword evidence="10" id="KW-1185">Reference proteome</keyword>
<evidence type="ECO:0000313" key="9">
    <source>
        <dbReference type="EMBL" id="RZC32908.1"/>
    </source>
</evidence>
<evidence type="ECO:0000256" key="7">
    <source>
        <dbReference type="SAM" id="MobiDB-lite"/>
    </source>
</evidence>
<dbReference type="GO" id="GO:0003677">
    <property type="term" value="F:DNA binding"/>
    <property type="evidence" value="ECO:0007669"/>
    <property type="project" value="UniProtKB-KW"/>
</dbReference>
<evidence type="ECO:0000256" key="3">
    <source>
        <dbReference type="ARBA" id="ARBA00023015"/>
    </source>
</evidence>
<reference evidence="9 10" key="1">
    <citation type="submission" date="2017-03" db="EMBL/GenBank/DDBJ databases">
        <title>Genome of the blue death feigning beetle - Asbolus verrucosus.</title>
        <authorList>
            <person name="Rider S.D."/>
        </authorList>
    </citation>
    <scope>NUCLEOTIDE SEQUENCE [LARGE SCALE GENOMIC DNA]</scope>
    <source>
        <strain evidence="9">Butters</strain>
        <tissue evidence="9">Head and leg muscle</tissue>
    </source>
</reference>
<keyword evidence="4" id="KW-0238">DNA-binding</keyword>
<feature type="region of interest" description="Disordered" evidence="7">
    <location>
        <begin position="1"/>
        <end position="44"/>
    </location>
</feature>
<dbReference type="STRING" id="1661398.A0A482VKL7"/>
<proteinExistence type="inferred from homology"/>
<dbReference type="GO" id="GO:0003713">
    <property type="term" value="F:transcription coactivator activity"/>
    <property type="evidence" value="ECO:0007669"/>
    <property type="project" value="InterPro"/>
</dbReference>
<feature type="domain" description="Transcriptional coactivator p15 (PC4) C-terminal" evidence="8">
    <location>
        <begin position="43"/>
        <end position="94"/>
    </location>
</feature>
<dbReference type="SUPFAM" id="SSF54447">
    <property type="entry name" value="ssDNA-binding transcriptional regulator domain"/>
    <property type="match status" value="1"/>
</dbReference>
<keyword evidence="5" id="KW-0804">Transcription</keyword>
<sequence>MPKNKHPKKRDTSDSDSGPDDRGPAKKQKTQSRGGSDGEENSWDLGKNRFVKLSEFKGKWYVNIREFYNADGELRPGKKGIMLTMEQWQKFKDIIPDLEEAIKQNI</sequence>
<dbReference type="Pfam" id="PF02229">
    <property type="entry name" value="PC4"/>
    <property type="match status" value="1"/>
</dbReference>
<keyword evidence="3" id="KW-0805">Transcription regulation</keyword>
<dbReference type="EMBL" id="QDEB01093552">
    <property type="protein sequence ID" value="RZC32908.1"/>
    <property type="molecule type" value="Genomic_DNA"/>
</dbReference>
<organism evidence="9 10">
    <name type="scientific">Asbolus verrucosus</name>
    <name type="common">Desert ironclad beetle</name>
    <dbReference type="NCBI Taxonomy" id="1661398"/>
    <lineage>
        <taxon>Eukaryota</taxon>
        <taxon>Metazoa</taxon>
        <taxon>Ecdysozoa</taxon>
        <taxon>Arthropoda</taxon>
        <taxon>Hexapoda</taxon>
        <taxon>Insecta</taxon>
        <taxon>Pterygota</taxon>
        <taxon>Neoptera</taxon>
        <taxon>Endopterygota</taxon>
        <taxon>Coleoptera</taxon>
        <taxon>Polyphaga</taxon>
        <taxon>Cucujiformia</taxon>
        <taxon>Tenebrionidae</taxon>
        <taxon>Pimeliinae</taxon>
        <taxon>Asbolus</taxon>
    </lineage>
</organism>
<dbReference type="AlphaFoldDB" id="A0A482VKL7"/>
<dbReference type="OrthoDB" id="2505440at2759"/>
<dbReference type="GO" id="GO:0060261">
    <property type="term" value="P:positive regulation of transcription initiation by RNA polymerase II"/>
    <property type="evidence" value="ECO:0007669"/>
    <property type="project" value="InterPro"/>
</dbReference>
<dbReference type="InterPro" id="IPR009044">
    <property type="entry name" value="ssDNA-bd_transcriptional_reg"/>
</dbReference>
<evidence type="ECO:0000259" key="8">
    <source>
        <dbReference type="Pfam" id="PF02229"/>
    </source>
</evidence>
<gene>
    <name evidence="9" type="ORF">BDFB_001080</name>
</gene>
<comment type="caution">
    <text evidence="9">The sequence shown here is derived from an EMBL/GenBank/DDBJ whole genome shotgun (WGS) entry which is preliminary data.</text>
</comment>
<accession>A0A482VKL7</accession>
<evidence type="ECO:0000313" key="10">
    <source>
        <dbReference type="Proteomes" id="UP000292052"/>
    </source>
</evidence>
<evidence type="ECO:0000256" key="4">
    <source>
        <dbReference type="ARBA" id="ARBA00023125"/>
    </source>
</evidence>
<dbReference type="GO" id="GO:0005634">
    <property type="term" value="C:nucleus"/>
    <property type="evidence" value="ECO:0007669"/>
    <property type="project" value="UniProtKB-SubCell"/>
</dbReference>
<evidence type="ECO:0000256" key="5">
    <source>
        <dbReference type="ARBA" id="ARBA00023163"/>
    </source>
</evidence>
<name>A0A482VKL7_ASBVE</name>
<comment type="similarity">
    <text evidence="2">Belongs to the transcriptional coactivator PC4 family.</text>
</comment>
<dbReference type="Proteomes" id="UP000292052">
    <property type="component" value="Unassembled WGS sequence"/>
</dbReference>
<evidence type="ECO:0000256" key="6">
    <source>
        <dbReference type="ARBA" id="ARBA00023242"/>
    </source>
</evidence>
<dbReference type="InterPro" id="IPR003173">
    <property type="entry name" value="PC4_C"/>
</dbReference>
<dbReference type="Gene3D" id="2.30.31.10">
    <property type="entry name" value="Transcriptional Coactivator Pc4, Chain A"/>
    <property type="match status" value="1"/>
</dbReference>
<protein>
    <submittedName>
        <fullName evidence="9">Activated RNA polymerase II transcriptional coactivator p15</fullName>
    </submittedName>
</protein>
<dbReference type="InterPro" id="IPR045125">
    <property type="entry name" value="Sub1/Tcp4-like"/>
</dbReference>
<evidence type="ECO:0000256" key="2">
    <source>
        <dbReference type="ARBA" id="ARBA00009001"/>
    </source>
</evidence>
<keyword evidence="6" id="KW-0539">Nucleus</keyword>
<dbReference type="PANTHER" id="PTHR13215">
    <property type="entry name" value="RNA POLYMERASE II TRANSCRIPTIONAL COACTIVATOR"/>
    <property type="match status" value="1"/>
</dbReference>